<feature type="chain" id="PRO_5046358597" evidence="2">
    <location>
        <begin position="21"/>
        <end position="189"/>
    </location>
</feature>
<gene>
    <name evidence="4" type="ORF">ACFFHW_01420</name>
</gene>
<name>A0ABV6FZA0_9GAMM</name>
<dbReference type="InterPro" id="IPR036378">
    <property type="entry name" value="FAS1_dom_sf"/>
</dbReference>
<sequence>MIRRVTIALLLAALMATATAASAGASESGQQSRQQQPGERLRGEQRSLLQALEEAGKFNTLLKALRRTGLAEELADGGPWTLFAPTDRAFAQLSDQRRKALLSGNDTAWLRKLLEHHILPGAVPESELGVLSHPQALNGQLRISRTDSGWQVNDVPVAGSEIRSRNAIIYPIDGLLTPFDTTNISPGNH</sequence>
<dbReference type="InterPro" id="IPR000782">
    <property type="entry name" value="FAS1_domain"/>
</dbReference>
<dbReference type="SUPFAM" id="SSF82153">
    <property type="entry name" value="FAS1 domain"/>
    <property type="match status" value="1"/>
</dbReference>
<accession>A0ABV6FZA0</accession>
<feature type="signal peptide" evidence="2">
    <location>
        <begin position="1"/>
        <end position="20"/>
    </location>
</feature>
<proteinExistence type="predicted"/>
<dbReference type="RefSeq" id="WP_019951275.1">
    <property type="nucleotide sequence ID" value="NZ_JBHLVX010000005.1"/>
</dbReference>
<feature type="domain" description="FAS1" evidence="3">
    <location>
        <begin position="45"/>
        <end position="176"/>
    </location>
</feature>
<dbReference type="Pfam" id="PF02469">
    <property type="entry name" value="Fasciclin"/>
    <property type="match status" value="1"/>
</dbReference>
<dbReference type="SMART" id="SM00554">
    <property type="entry name" value="FAS1"/>
    <property type="match status" value="1"/>
</dbReference>
<feature type="compositionally biased region" description="Low complexity" evidence="1">
    <location>
        <begin position="22"/>
        <end position="36"/>
    </location>
</feature>
<dbReference type="Proteomes" id="UP001589814">
    <property type="component" value="Unassembled WGS sequence"/>
</dbReference>
<evidence type="ECO:0000313" key="4">
    <source>
        <dbReference type="EMBL" id="MFC0266665.1"/>
    </source>
</evidence>
<keyword evidence="2" id="KW-0732">Signal</keyword>
<dbReference type="EMBL" id="JBHLVX010000005">
    <property type="protein sequence ID" value="MFC0266665.1"/>
    <property type="molecule type" value="Genomic_DNA"/>
</dbReference>
<dbReference type="PROSITE" id="PS50213">
    <property type="entry name" value="FAS1"/>
    <property type="match status" value="1"/>
</dbReference>
<comment type="caution">
    <text evidence="4">The sequence shown here is derived from an EMBL/GenBank/DDBJ whole genome shotgun (WGS) entry which is preliminary data.</text>
</comment>
<evidence type="ECO:0000256" key="1">
    <source>
        <dbReference type="SAM" id="MobiDB-lite"/>
    </source>
</evidence>
<protein>
    <submittedName>
        <fullName evidence="4">Fasciclin domain-containing protein</fullName>
    </submittedName>
</protein>
<evidence type="ECO:0000259" key="3">
    <source>
        <dbReference type="PROSITE" id="PS50213"/>
    </source>
</evidence>
<keyword evidence="5" id="KW-1185">Reference proteome</keyword>
<dbReference type="Gene3D" id="2.30.180.10">
    <property type="entry name" value="FAS1 domain"/>
    <property type="match status" value="1"/>
</dbReference>
<feature type="region of interest" description="Disordered" evidence="1">
    <location>
        <begin position="22"/>
        <end position="44"/>
    </location>
</feature>
<reference evidence="4 5" key="1">
    <citation type="submission" date="2024-09" db="EMBL/GenBank/DDBJ databases">
        <authorList>
            <person name="Sun Q."/>
            <person name="Mori K."/>
        </authorList>
    </citation>
    <scope>NUCLEOTIDE SEQUENCE [LARGE SCALE GENOMIC DNA]</scope>
    <source>
        <strain evidence="4 5">CCM 7415</strain>
    </source>
</reference>
<evidence type="ECO:0000313" key="5">
    <source>
        <dbReference type="Proteomes" id="UP001589814"/>
    </source>
</evidence>
<dbReference type="PANTHER" id="PTHR10900:SF77">
    <property type="entry name" value="FI19380P1"/>
    <property type="match status" value="1"/>
</dbReference>
<organism evidence="4 5">
    <name type="scientific">Kushneria aurantia</name>
    <dbReference type="NCBI Taxonomy" id="504092"/>
    <lineage>
        <taxon>Bacteria</taxon>
        <taxon>Pseudomonadati</taxon>
        <taxon>Pseudomonadota</taxon>
        <taxon>Gammaproteobacteria</taxon>
        <taxon>Oceanospirillales</taxon>
        <taxon>Halomonadaceae</taxon>
        <taxon>Kushneria</taxon>
    </lineage>
</organism>
<evidence type="ECO:0000256" key="2">
    <source>
        <dbReference type="SAM" id="SignalP"/>
    </source>
</evidence>
<dbReference type="InterPro" id="IPR050904">
    <property type="entry name" value="Adhesion/Biosynth-related"/>
</dbReference>
<dbReference type="PANTHER" id="PTHR10900">
    <property type="entry name" value="PERIOSTIN-RELATED"/>
    <property type="match status" value="1"/>
</dbReference>